<name>A0A0G4IX75_PLABS</name>
<organism evidence="5 7">
    <name type="scientific">Plasmodiophora brassicae</name>
    <name type="common">Clubroot disease agent</name>
    <dbReference type="NCBI Taxonomy" id="37360"/>
    <lineage>
        <taxon>Eukaryota</taxon>
        <taxon>Sar</taxon>
        <taxon>Rhizaria</taxon>
        <taxon>Endomyxa</taxon>
        <taxon>Phytomyxea</taxon>
        <taxon>Plasmodiophorida</taxon>
        <taxon>Plasmodiophoridae</taxon>
        <taxon>Plasmodiophora</taxon>
    </lineage>
</organism>
<sequence>MDTERIESELRDVVPFLSMSYGAEVRKQALALVESFSGDAAVADLLCAKLDAVPFVVRMIGDPAFSSAALNALSNLSACDGFNRAALPVAAVDRLVDVVRQDDTNSAELALAVLSNMTRDEKACRVLIQQDSPKLQGTYLKRLVSLWHGFPALVGNIVTNVAQTDTGRDVLMREDVHALRHIVDALSLEDVEARLATLRLVRNLCLDRRYHPRLVAEGSGLVSTILVSLLGPEPKSDADLDGALQTVKEASHPGKVREANRDVVSGMVQVLSLLVRVYTSRVYLKSIKLYPILRDLHIAVGDDDDLCQAIEDVVYYLVNDEERDVQHSPSAT</sequence>
<accession>A0A0G4IX75</accession>
<dbReference type="AlphaFoldDB" id="A0A0G4IX75"/>
<evidence type="ECO:0000313" key="6">
    <source>
        <dbReference type="EMBL" id="SPQ98029.1"/>
    </source>
</evidence>
<evidence type="ECO:0000259" key="3">
    <source>
        <dbReference type="Pfam" id="PF04063"/>
    </source>
</evidence>
<evidence type="ECO:0000256" key="2">
    <source>
        <dbReference type="ARBA" id="ARBA00014076"/>
    </source>
</evidence>
<proteinExistence type="inferred from homology"/>
<dbReference type="InterPro" id="IPR039717">
    <property type="entry name" value="Hgh1"/>
</dbReference>
<dbReference type="EMBL" id="CDSF01000092">
    <property type="protein sequence ID" value="CEO99636.1"/>
    <property type="molecule type" value="Genomic_DNA"/>
</dbReference>
<dbReference type="Pfam" id="PF04063">
    <property type="entry name" value="DUF383"/>
    <property type="match status" value="1"/>
</dbReference>
<evidence type="ECO:0000313" key="7">
    <source>
        <dbReference type="Proteomes" id="UP000039324"/>
    </source>
</evidence>
<dbReference type="OMA" id="MCILLTN"/>
<dbReference type="EMBL" id="OVEO01000008">
    <property type="protein sequence ID" value="SPQ98029.1"/>
    <property type="molecule type" value="Genomic_DNA"/>
</dbReference>
<dbReference type="InterPro" id="IPR007205">
    <property type="entry name" value="Protein_HGH1_N"/>
</dbReference>
<dbReference type="PANTHER" id="PTHR13387">
    <property type="entry name" value="PROTEIN HGH1 HOMOLOG"/>
    <property type="match status" value="1"/>
</dbReference>
<dbReference type="STRING" id="37360.A0A0G4IX75"/>
<dbReference type="OrthoDB" id="338814at2759"/>
<evidence type="ECO:0000313" key="8">
    <source>
        <dbReference type="Proteomes" id="UP000290189"/>
    </source>
</evidence>
<dbReference type="InterPro" id="IPR016024">
    <property type="entry name" value="ARM-type_fold"/>
</dbReference>
<keyword evidence="6" id="KW-0496">Mitochondrion</keyword>
<feature type="domain" description="Protein HGH1 N-terminal" evidence="3">
    <location>
        <begin position="103"/>
        <end position="263"/>
    </location>
</feature>
<comment type="similarity">
    <text evidence="1">Belongs to the HGH1 family.</text>
</comment>
<dbReference type="SUPFAM" id="SSF48371">
    <property type="entry name" value="ARM repeat"/>
    <property type="match status" value="1"/>
</dbReference>
<reference evidence="5 7" key="1">
    <citation type="submission" date="2015-02" db="EMBL/GenBank/DDBJ databases">
        <authorList>
            <person name="Chooi Y.-H."/>
        </authorList>
    </citation>
    <scope>NUCLEOTIDE SEQUENCE [LARGE SCALE GENOMIC DNA]</scope>
    <source>
        <strain evidence="5">E3</strain>
    </source>
</reference>
<feature type="domain" description="Protein HGH1 C-terminal" evidence="4">
    <location>
        <begin position="271"/>
        <end position="323"/>
    </location>
</feature>
<gene>
    <name evidence="5" type="ORF">PBRA_007369</name>
    <name evidence="6" type="ORF">PLBR_LOCUS5244</name>
</gene>
<dbReference type="Proteomes" id="UP000039324">
    <property type="component" value="Unassembled WGS sequence"/>
</dbReference>
<dbReference type="PANTHER" id="PTHR13387:SF9">
    <property type="entry name" value="PROTEIN HGH1 HOMOLOG"/>
    <property type="match status" value="1"/>
</dbReference>
<protein>
    <recommendedName>
        <fullName evidence="2">Protein HGH1 homolog</fullName>
    </recommendedName>
</protein>
<dbReference type="Pfam" id="PF04064">
    <property type="entry name" value="DUF384"/>
    <property type="match status" value="1"/>
</dbReference>
<dbReference type="InterPro" id="IPR007206">
    <property type="entry name" value="Protein_HGH1_C"/>
</dbReference>
<dbReference type="Gene3D" id="1.25.10.10">
    <property type="entry name" value="Leucine-rich Repeat Variant"/>
    <property type="match status" value="1"/>
</dbReference>
<reference evidence="6 8" key="2">
    <citation type="submission" date="2018-03" db="EMBL/GenBank/DDBJ databases">
        <authorList>
            <person name="Fogelqvist J."/>
        </authorList>
    </citation>
    <scope>NUCLEOTIDE SEQUENCE [LARGE SCALE GENOMIC DNA]</scope>
</reference>
<keyword evidence="7" id="KW-1185">Reference proteome</keyword>
<evidence type="ECO:0000256" key="1">
    <source>
        <dbReference type="ARBA" id="ARBA00006712"/>
    </source>
</evidence>
<dbReference type="InterPro" id="IPR011989">
    <property type="entry name" value="ARM-like"/>
</dbReference>
<dbReference type="Proteomes" id="UP000290189">
    <property type="component" value="Unassembled WGS sequence"/>
</dbReference>
<evidence type="ECO:0000259" key="4">
    <source>
        <dbReference type="Pfam" id="PF04064"/>
    </source>
</evidence>
<geneLocation type="mitochondrion" evidence="6"/>
<evidence type="ECO:0000313" key="5">
    <source>
        <dbReference type="EMBL" id="CEO99636.1"/>
    </source>
</evidence>